<sequence>MALAQAQAAQADTLGTLILSIDNSVKATPADKSPDSTLPWVSIAETDTEIKRLINPDEIVLPFTRARLIIDYPLNNPAIFELSASGKGFTRKELIKYIGDKYHMIYEEEEQSATTKTVPLNERKELINRNTTDGKYGVWGHDLSDLSLSTIEVYRDDKGQISLVLDINS</sequence>
<accession>A0A979GBR4</accession>
<protein>
    <submittedName>
        <fullName evidence="1">Uncharacterized protein</fullName>
    </submittedName>
</protein>
<reference evidence="1 2" key="2">
    <citation type="journal article" date="2010" name="Stand. Genomic Sci.">
        <title>Complete genome sequence of Chitinophaga pinensis type strain (UQM 2034).</title>
        <authorList>
            <person name="Glavina Del Rio T."/>
            <person name="Abt B."/>
            <person name="Spring S."/>
            <person name="Lapidus A."/>
            <person name="Nolan M."/>
            <person name="Tice H."/>
            <person name="Copeland A."/>
            <person name="Cheng J.F."/>
            <person name="Chen F."/>
            <person name="Bruce D."/>
            <person name="Goodwin L."/>
            <person name="Pitluck S."/>
            <person name="Ivanova N."/>
            <person name="Mavromatis K."/>
            <person name="Mikhailova N."/>
            <person name="Pati A."/>
            <person name="Chen A."/>
            <person name="Palaniappan K."/>
            <person name="Land M."/>
            <person name="Hauser L."/>
            <person name="Chang Y.J."/>
            <person name="Jeffries C.D."/>
            <person name="Chain P."/>
            <person name="Saunders E."/>
            <person name="Detter J.C."/>
            <person name="Brettin T."/>
            <person name="Rohde M."/>
            <person name="Goker M."/>
            <person name="Bristow J."/>
            <person name="Eisen J.A."/>
            <person name="Markowitz V."/>
            <person name="Hugenholtz P."/>
            <person name="Kyrpides N.C."/>
            <person name="Klenk H.P."/>
            <person name="Lucas S."/>
        </authorList>
    </citation>
    <scope>NUCLEOTIDE SEQUENCE [LARGE SCALE GENOMIC DNA]</scope>
    <source>
        <strain evidence="2">ATCC 43595 / DSM 2588 / LMG 13176 / NBRC 15968 / NCIMB 11800 / UQM 2034</strain>
    </source>
</reference>
<gene>
    <name evidence="1" type="ordered locus">Cpin_7129</name>
</gene>
<dbReference type="EMBL" id="CP001699">
    <property type="protein sequence ID" value="ACU64530.1"/>
    <property type="molecule type" value="Genomic_DNA"/>
</dbReference>
<dbReference type="AlphaFoldDB" id="A0A979GBR4"/>
<dbReference type="PANTHER" id="PTHR37515:SF2">
    <property type="entry name" value="YALI0C09240P"/>
    <property type="match status" value="1"/>
</dbReference>
<reference evidence="2" key="1">
    <citation type="submission" date="2009-08" db="EMBL/GenBank/DDBJ databases">
        <title>The complete genome of Chitinophaga pinensis DSM 2588.</title>
        <authorList>
            <consortium name="US DOE Joint Genome Institute (JGI-PGF)"/>
            <person name="Lucas S."/>
            <person name="Copeland A."/>
            <person name="Lapidus A."/>
            <person name="Glavina del Rio T."/>
            <person name="Dalin E."/>
            <person name="Tice H."/>
            <person name="Bruce D."/>
            <person name="Goodwin L."/>
            <person name="Pitluck S."/>
            <person name="Kyrpides N."/>
            <person name="Mavromatis K."/>
            <person name="Ivanova N."/>
            <person name="Mikhailova N."/>
            <person name="Sims D."/>
            <person name="Meinche L."/>
            <person name="Brettin T."/>
            <person name="Detter J.C."/>
            <person name="Han C."/>
            <person name="Larimer F."/>
            <person name="Land M."/>
            <person name="Hauser L."/>
            <person name="Markowitz V."/>
            <person name="Cheng J.-F."/>
            <person name="Hugenholtz P."/>
            <person name="Woyke T."/>
            <person name="Wu D."/>
            <person name="Spring S."/>
            <person name="Klenk H.-P."/>
            <person name="Eisen J.A."/>
        </authorList>
    </citation>
    <scope>NUCLEOTIDE SEQUENCE [LARGE SCALE GENOMIC DNA]</scope>
    <source>
        <strain evidence="2">ATCC 43595 / DSM 2588 / LMG 13176 / NBRC 15968 / NCIMB 11800 / UQM 2034</strain>
    </source>
</reference>
<proteinExistence type="predicted"/>
<dbReference type="Proteomes" id="UP000002215">
    <property type="component" value="Chromosome"/>
</dbReference>
<organism evidence="1 2">
    <name type="scientific">Chitinophaga pinensis (strain ATCC 43595 / DSM 2588 / LMG 13176 / NBRC 15968 / NCIMB 11800 / UQM 2034)</name>
    <dbReference type="NCBI Taxonomy" id="485918"/>
    <lineage>
        <taxon>Bacteria</taxon>
        <taxon>Pseudomonadati</taxon>
        <taxon>Bacteroidota</taxon>
        <taxon>Chitinophagia</taxon>
        <taxon>Chitinophagales</taxon>
        <taxon>Chitinophagaceae</taxon>
        <taxon>Chitinophaga</taxon>
    </lineage>
</organism>
<evidence type="ECO:0000313" key="2">
    <source>
        <dbReference type="Proteomes" id="UP000002215"/>
    </source>
</evidence>
<name>A0A979GBR4_CHIPD</name>
<evidence type="ECO:0000313" key="1">
    <source>
        <dbReference type="EMBL" id="ACU64530.1"/>
    </source>
</evidence>
<dbReference type="PANTHER" id="PTHR37515">
    <property type="entry name" value="YALI0C09240P"/>
    <property type="match status" value="1"/>
</dbReference>
<dbReference type="KEGG" id="cpi:Cpin_7129"/>